<gene>
    <name evidence="1" type="ORF">B0I22_1857</name>
</gene>
<organism evidence="1 2">
    <name type="scientific">Epilithonimonas xixisoli</name>
    <dbReference type="NCBI Taxonomy" id="1476462"/>
    <lineage>
        <taxon>Bacteria</taxon>
        <taxon>Pseudomonadati</taxon>
        <taxon>Bacteroidota</taxon>
        <taxon>Flavobacteriia</taxon>
        <taxon>Flavobacteriales</taxon>
        <taxon>Weeksellaceae</taxon>
        <taxon>Chryseobacterium group</taxon>
        <taxon>Epilithonimonas</taxon>
    </lineage>
</organism>
<keyword evidence="2" id="KW-1185">Reference proteome</keyword>
<dbReference type="PROSITE" id="PS51257">
    <property type="entry name" value="PROKAR_LIPOPROTEIN"/>
    <property type="match status" value="1"/>
</dbReference>
<name>A0A4R8I6K1_9FLAO</name>
<evidence type="ECO:0008006" key="3">
    <source>
        <dbReference type="Google" id="ProtNLM"/>
    </source>
</evidence>
<protein>
    <recommendedName>
        <fullName evidence="3">NlpE-like protein</fullName>
    </recommendedName>
</protein>
<reference evidence="1 2" key="1">
    <citation type="submission" date="2019-03" db="EMBL/GenBank/DDBJ databases">
        <title>Genomic Encyclopedia of Type Strains, Phase III (KMG-III): the genomes of soil and plant-associated and newly described type strains.</title>
        <authorList>
            <person name="Whitman W."/>
        </authorList>
    </citation>
    <scope>NUCLEOTIDE SEQUENCE [LARGE SCALE GENOMIC DNA]</scope>
    <source>
        <strain evidence="1 2">CGMCC 1.12802</strain>
    </source>
</reference>
<sequence length="136" mass="15745">MLRQRGNVNNNMTKLIATIIIFFILSSCAQEKNCAEFKTGKFIYAENGRPEKIVRTENTQIEINSETGVEIHTRVEWKSDCEYAMTYEKILNHPKDVSRVIGKKIFVEILETNGNKIKVRAKSDVMDEKIEFIKTE</sequence>
<accession>A0A4R8I6K1</accession>
<comment type="caution">
    <text evidence="1">The sequence shown here is derived from an EMBL/GenBank/DDBJ whole genome shotgun (WGS) entry which is preliminary data.</text>
</comment>
<dbReference type="Proteomes" id="UP000295313">
    <property type="component" value="Unassembled WGS sequence"/>
</dbReference>
<proteinExistence type="predicted"/>
<dbReference type="EMBL" id="SOEO01000002">
    <property type="protein sequence ID" value="TDX84249.1"/>
    <property type="molecule type" value="Genomic_DNA"/>
</dbReference>
<evidence type="ECO:0000313" key="1">
    <source>
        <dbReference type="EMBL" id="TDX84249.1"/>
    </source>
</evidence>
<dbReference type="AlphaFoldDB" id="A0A4R8I6K1"/>
<evidence type="ECO:0000313" key="2">
    <source>
        <dbReference type="Proteomes" id="UP000295313"/>
    </source>
</evidence>